<dbReference type="InterPro" id="IPR023795">
    <property type="entry name" value="Serpin_CS"/>
</dbReference>
<name>A0A0S7C7K0_9BACT</name>
<evidence type="ECO:0000259" key="2">
    <source>
        <dbReference type="SMART" id="SM00093"/>
    </source>
</evidence>
<evidence type="ECO:0000313" key="4">
    <source>
        <dbReference type="Proteomes" id="UP000053091"/>
    </source>
</evidence>
<organism evidence="3">
    <name type="scientific">Lentimicrobium saccharophilum</name>
    <dbReference type="NCBI Taxonomy" id="1678841"/>
    <lineage>
        <taxon>Bacteria</taxon>
        <taxon>Pseudomonadati</taxon>
        <taxon>Bacteroidota</taxon>
        <taxon>Bacteroidia</taxon>
        <taxon>Bacteroidales</taxon>
        <taxon>Lentimicrobiaceae</taxon>
        <taxon>Lentimicrobium</taxon>
    </lineage>
</organism>
<feature type="domain" description="Serpin" evidence="2">
    <location>
        <begin position="51"/>
        <end position="404"/>
    </location>
</feature>
<sequence length="406" mass="45060">MKLLIAISVLLVSLLTPGCKKEDDKIPQSPKPINLPAKAGLMISQSNSFGIDLFRETALTEEGNLMLSPLSASTALSMLLNGCGAETYTQIRDMLGYESLSLDEINENYNSLVSQLLTIDPKIQLALANAVWYRQDFEVKTLFLDRMHTAFKARTGSLDFLSPEALTTINNWAKDNTNGKIEKVLDEISPDAVMFLMNALYFKGDWTYKFDKSATAPLPFYPETGNAADVDMMKAEFPFKSFYGNNYKAIELPYGQQNFAMVLVLPSGPLGSFMNEFNGPVWLEITSGLDASTAQTSELLMPKFRFDFEKVLNDQLKAMGMTNAFNPTMADLSGISDEDIFVSFVKQNTFVDVNEEGTEAAAVTTIGIEYTSIPEPVVIDKPFIFAIRERLTNTLLFIGKVELPAY</sequence>
<dbReference type="InterPro" id="IPR042185">
    <property type="entry name" value="Serpin_sf_2"/>
</dbReference>
<evidence type="ECO:0000256" key="1">
    <source>
        <dbReference type="RuleBase" id="RU000411"/>
    </source>
</evidence>
<dbReference type="GO" id="GO:0004867">
    <property type="term" value="F:serine-type endopeptidase inhibitor activity"/>
    <property type="evidence" value="ECO:0007669"/>
    <property type="project" value="InterPro"/>
</dbReference>
<dbReference type="InterPro" id="IPR036186">
    <property type="entry name" value="Serpin_sf"/>
</dbReference>
<dbReference type="EMBL" id="DF968183">
    <property type="protein sequence ID" value="GAP45256.1"/>
    <property type="molecule type" value="Genomic_DNA"/>
</dbReference>
<keyword evidence="4" id="KW-1185">Reference proteome</keyword>
<dbReference type="InterPro" id="IPR000215">
    <property type="entry name" value="Serpin_fam"/>
</dbReference>
<dbReference type="Proteomes" id="UP000053091">
    <property type="component" value="Unassembled WGS sequence"/>
</dbReference>
<dbReference type="STRING" id="1678841.TBC1_121077"/>
<accession>A0A0S7C7K0</accession>
<dbReference type="AlphaFoldDB" id="A0A0S7C7K0"/>
<gene>
    <name evidence="3" type="ORF">TBC1_121077</name>
</gene>
<reference evidence="3" key="1">
    <citation type="journal article" date="2015" name="Genome Announc.">
        <title>Draft Genome Sequence of Bacteroidales Strain TBC1, a Novel Isolate from a Methanogenic Wastewater Treatment System.</title>
        <authorList>
            <person name="Tourlousse D.M."/>
            <person name="Matsuura N."/>
            <person name="Sun L."/>
            <person name="Toyonaga M."/>
            <person name="Kuroda K."/>
            <person name="Ohashi A."/>
            <person name="Cruz R."/>
            <person name="Yamaguchi T."/>
            <person name="Sekiguchi Y."/>
        </authorList>
    </citation>
    <scope>NUCLEOTIDE SEQUENCE [LARGE SCALE GENOMIC DNA]</scope>
    <source>
        <strain evidence="3">TBC1</strain>
    </source>
</reference>
<dbReference type="PROSITE" id="PS00284">
    <property type="entry name" value="SERPIN"/>
    <property type="match status" value="1"/>
</dbReference>
<dbReference type="Gene3D" id="3.30.497.10">
    <property type="entry name" value="Antithrombin, subunit I, domain 2"/>
    <property type="match status" value="1"/>
</dbReference>
<dbReference type="PANTHER" id="PTHR11461">
    <property type="entry name" value="SERINE PROTEASE INHIBITOR, SERPIN"/>
    <property type="match status" value="1"/>
</dbReference>
<dbReference type="SUPFAM" id="SSF56574">
    <property type="entry name" value="Serpins"/>
    <property type="match status" value="1"/>
</dbReference>
<dbReference type="PANTHER" id="PTHR11461:SF211">
    <property type="entry name" value="GH10112P-RELATED"/>
    <property type="match status" value="1"/>
</dbReference>
<dbReference type="Pfam" id="PF00079">
    <property type="entry name" value="Serpin"/>
    <property type="match status" value="1"/>
</dbReference>
<proteinExistence type="inferred from homology"/>
<protein>
    <submittedName>
        <fullName evidence="3">Serine protease inhibitor</fullName>
    </submittedName>
</protein>
<dbReference type="GO" id="GO:0005615">
    <property type="term" value="C:extracellular space"/>
    <property type="evidence" value="ECO:0007669"/>
    <property type="project" value="InterPro"/>
</dbReference>
<comment type="similarity">
    <text evidence="1">Belongs to the serpin family.</text>
</comment>
<dbReference type="InterPro" id="IPR042178">
    <property type="entry name" value="Serpin_sf_1"/>
</dbReference>
<dbReference type="RefSeq" id="WP_062045504.1">
    <property type="nucleotide sequence ID" value="NZ_DF968183.1"/>
</dbReference>
<dbReference type="CDD" id="cd19588">
    <property type="entry name" value="serpin_miropin-like"/>
    <property type="match status" value="1"/>
</dbReference>
<dbReference type="Gene3D" id="2.30.39.10">
    <property type="entry name" value="Alpha-1-antitrypsin, domain 1"/>
    <property type="match status" value="1"/>
</dbReference>
<evidence type="ECO:0000313" key="3">
    <source>
        <dbReference type="EMBL" id="GAP45256.1"/>
    </source>
</evidence>
<dbReference type="InterPro" id="IPR023796">
    <property type="entry name" value="Serpin_dom"/>
</dbReference>
<dbReference type="OrthoDB" id="9764871at2"/>
<dbReference type="SMART" id="SM00093">
    <property type="entry name" value="SERPIN"/>
    <property type="match status" value="1"/>
</dbReference>